<reference evidence="8" key="1">
    <citation type="submission" date="2022-12" db="EMBL/GenBank/DDBJ databases">
        <title>Acinetobacter lactucae: Emerging opportunistic pathogenic species of genus Acinetobacter isolated from immunocompromised patients in clinical settings of India.</title>
        <authorList>
            <person name="Amar A.K."/>
            <person name="Sawant A.R."/>
            <person name="Meera M."/>
            <person name="Tomar A."/>
            <person name="Sistla S."/>
            <person name="Prashanth K."/>
        </authorList>
    </citation>
    <scope>NUCLEOTIDE SEQUENCE</scope>
    <source>
        <strain evidence="8">PKAL1828C</strain>
    </source>
</reference>
<dbReference type="EMBL" id="JALNTG010000040">
    <property type="protein sequence ID" value="MDD9320717.1"/>
    <property type="molecule type" value="Genomic_DNA"/>
</dbReference>
<dbReference type="InterPro" id="IPR050638">
    <property type="entry name" value="AA-Vitamin_Transporters"/>
</dbReference>
<dbReference type="PANTHER" id="PTHR32322">
    <property type="entry name" value="INNER MEMBRANE TRANSPORTER"/>
    <property type="match status" value="1"/>
</dbReference>
<evidence type="ECO:0000256" key="1">
    <source>
        <dbReference type="ARBA" id="ARBA00004651"/>
    </source>
</evidence>
<feature type="transmembrane region" description="Helical" evidence="6">
    <location>
        <begin position="12"/>
        <end position="37"/>
    </location>
</feature>
<keyword evidence="3 6" id="KW-0812">Transmembrane</keyword>
<dbReference type="Gene3D" id="1.10.3730.20">
    <property type="match status" value="1"/>
</dbReference>
<dbReference type="Proteomes" id="UP001150055">
    <property type="component" value="Unassembled WGS sequence"/>
</dbReference>
<accession>A0AB35K5T3</accession>
<evidence type="ECO:0000313" key="9">
    <source>
        <dbReference type="Proteomes" id="UP001150055"/>
    </source>
</evidence>
<feature type="domain" description="EamA" evidence="7">
    <location>
        <begin position="16"/>
        <end position="148"/>
    </location>
</feature>
<evidence type="ECO:0000256" key="3">
    <source>
        <dbReference type="ARBA" id="ARBA00022692"/>
    </source>
</evidence>
<keyword evidence="2" id="KW-1003">Cell membrane</keyword>
<sequence length="301" mass="32897">MNVPTETKFSLTYYTGFLSVLFAAFLWGTAGTAASFAKGISPVVIATISVGFGGLIHTFLSLKAIKKDYRKLFDYKTKVFIAVIVSILCPFAFYSSVSLAGVSIGTVISIGCAPLFSVMLEWLLDKRKLSLKWLISFILGFLGVVLLSYSGEHSHHQGIQSERLLGVFFGLLSSLSYATYSWIMKNLIHEGVDSRAAMGVIFGISAVLLLPTLFITATHLFDYPTNLWVALYIPIVPMFLGYLFFSFGLKRIPASQAMTLALVEIPVATLLAVLLVGESLTLSSYLGLILIFLCVIVLTKK</sequence>
<name>A0AB35K5T3_9GAMM</name>
<evidence type="ECO:0000313" key="8">
    <source>
        <dbReference type="EMBL" id="MDD9320717.1"/>
    </source>
</evidence>
<evidence type="ECO:0000256" key="4">
    <source>
        <dbReference type="ARBA" id="ARBA00022989"/>
    </source>
</evidence>
<proteinExistence type="predicted"/>
<organism evidence="8 9">
    <name type="scientific">Acinetobacter lactucae</name>
    <dbReference type="NCBI Taxonomy" id="1785128"/>
    <lineage>
        <taxon>Bacteria</taxon>
        <taxon>Pseudomonadati</taxon>
        <taxon>Pseudomonadota</taxon>
        <taxon>Gammaproteobacteria</taxon>
        <taxon>Moraxellales</taxon>
        <taxon>Moraxellaceae</taxon>
        <taxon>Acinetobacter</taxon>
        <taxon>Acinetobacter calcoaceticus/baumannii complex</taxon>
    </lineage>
</organism>
<evidence type="ECO:0000256" key="6">
    <source>
        <dbReference type="SAM" id="Phobius"/>
    </source>
</evidence>
<feature type="transmembrane region" description="Helical" evidence="6">
    <location>
        <begin position="77"/>
        <end position="94"/>
    </location>
</feature>
<dbReference type="Pfam" id="PF00892">
    <property type="entry name" value="EamA"/>
    <property type="match status" value="2"/>
</dbReference>
<dbReference type="GO" id="GO:0005886">
    <property type="term" value="C:plasma membrane"/>
    <property type="evidence" value="ECO:0007669"/>
    <property type="project" value="UniProtKB-SubCell"/>
</dbReference>
<evidence type="ECO:0000259" key="7">
    <source>
        <dbReference type="Pfam" id="PF00892"/>
    </source>
</evidence>
<feature type="domain" description="EamA" evidence="7">
    <location>
        <begin position="165"/>
        <end position="298"/>
    </location>
</feature>
<dbReference type="AlphaFoldDB" id="A0AB35K5T3"/>
<feature type="transmembrane region" description="Helical" evidence="6">
    <location>
        <begin position="100"/>
        <end position="124"/>
    </location>
</feature>
<comment type="caution">
    <text evidence="8">The sequence shown here is derived from an EMBL/GenBank/DDBJ whole genome shotgun (WGS) entry which is preliminary data.</text>
</comment>
<comment type="subcellular location">
    <subcellularLocation>
        <location evidence="1">Cell membrane</location>
        <topology evidence="1">Multi-pass membrane protein</topology>
    </subcellularLocation>
</comment>
<dbReference type="InterPro" id="IPR000620">
    <property type="entry name" value="EamA_dom"/>
</dbReference>
<protein>
    <submittedName>
        <fullName evidence="8">EamA family transporter</fullName>
    </submittedName>
</protein>
<keyword evidence="5 6" id="KW-0472">Membrane</keyword>
<gene>
    <name evidence="8" type="ORF">M0O54_11435</name>
</gene>
<feature type="transmembrane region" description="Helical" evidence="6">
    <location>
        <begin position="282"/>
        <end position="299"/>
    </location>
</feature>
<dbReference type="InterPro" id="IPR037185">
    <property type="entry name" value="EmrE-like"/>
</dbReference>
<feature type="transmembrane region" description="Helical" evidence="6">
    <location>
        <begin position="257"/>
        <end position="276"/>
    </location>
</feature>
<evidence type="ECO:0000256" key="5">
    <source>
        <dbReference type="ARBA" id="ARBA00023136"/>
    </source>
</evidence>
<feature type="transmembrane region" description="Helical" evidence="6">
    <location>
        <begin position="227"/>
        <end position="245"/>
    </location>
</feature>
<feature type="transmembrane region" description="Helical" evidence="6">
    <location>
        <begin position="43"/>
        <end position="65"/>
    </location>
</feature>
<evidence type="ECO:0000256" key="2">
    <source>
        <dbReference type="ARBA" id="ARBA00022475"/>
    </source>
</evidence>
<dbReference type="RefSeq" id="WP_274568384.1">
    <property type="nucleotide sequence ID" value="NZ_JALNTF010000011.1"/>
</dbReference>
<feature type="transmembrane region" description="Helical" evidence="6">
    <location>
        <begin position="196"/>
        <end position="221"/>
    </location>
</feature>
<dbReference type="SUPFAM" id="SSF103481">
    <property type="entry name" value="Multidrug resistance efflux transporter EmrE"/>
    <property type="match status" value="2"/>
</dbReference>
<feature type="transmembrane region" description="Helical" evidence="6">
    <location>
        <begin position="163"/>
        <end position="184"/>
    </location>
</feature>
<keyword evidence="4 6" id="KW-1133">Transmembrane helix</keyword>
<dbReference type="PANTHER" id="PTHR32322:SF18">
    <property type="entry name" value="S-ADENOSYLMETHIONINE_S-ADENOSYLHOMOCYSTEINE TRANSPORTER"/>
    <property type="match status" value="1"/>
</dbReference>
<feature type="transmembrane region" description="Helical" evidence="6">
    <location>
        <begin position="131"/>
        <end position="151"/>
    </location>
</feature>